<comment type="subcellular location">
    <subcellularLocation>
        <location evidence="1">Peroxisome</location>
    </subcellularLocation>
</comment>
<dbReference type="InterPro" id="IPR036291">
    <property type="entry name" value="NAD(P)-bd_dom_sf"/>
</dbReference>
<dbReference type="PROSITE" id="PS00061">
    <property type="entry name" value="ADH_SHORT"/>
    <property type="match status" value="2"/>
</dbReference>
<dbReference type="FunFam" id="3.40.50.720:FF:000084">
    <property type="entry name" value="Short-chain dehydrogenase reductase"/>
    <property type="match status" value="2"/>
</dbReference>
<dbReference type="GO" id="GO:0016491">
    <property type="term" value="F:oxidoreductase activity"/>
    <property type="evidence" value="ECO:0007669"/>
    <property type="project" value="UniProtKB-KW"/>
</dbReference>
<dbReference type="InterPro" id="IPR054357">
    <property type="entry name" value="MFE-2_N"/>
</dbReference>
<evidence type="ECO:0000256" key="6">
    <source>
        <dbReference type="ARBA" id="ARBA00023002"/>
    </source>
</evidence>
<dbReference type="InterPro" id="IPR036527">
    <property type="entry name" value="SCP2_sterol-bd_dom_sf"/>
</dbReference>
<dbReference type="InterPro" id="IPR051687">
    <property type="entry name" value="Peroxisomal_Beta-Oxidation"/>
</dbReference>
<reference evidence="11 12" key="1">
    <citation type="submission" date="2014-04" db="EMBL/GenBank/DDBJ databases">
        <title>A new species of microsporidia sheds light on the evolution of extreme parasitism.</title>
        <authorList>
            <person name="Haag K.L."/>
            <person name="James T.Y."/>
            <person name="Larsson R."/>
            <person name="Schaer T.M."/>
            <person name="Refardt D."/>
            <person name="Pombert J.-F."/>
            <person name="Ebert D."/>
        </authorList>
    </citation>
    <scope>NUCLEOTIDE SEQUENCE [LARGE SCALE GENOMIC DNA]</scope>
    <source>
        <strain evidence="11 12">UGP3</strain>
        <tissue evidence="11">Spores</tissue>
    </source>
</reference>
<dbReference type="Gene3D" id="3.30.1050.10">
    <property type="entry name" value="SCP2 sterol-binding domain"/>
    <property type="match status" value="1"/>
</dbReference>
<dbReference type="PANTHER" id="PTHR45024:SF2">
    <property type="entry name" value="SCP2 DOMAIN-CONTAINING PROTEIN"/>
    <property type="match status" value="1"/>
</dbReference>
<organism evidence="11 12">
    <name type="scientific">Mitosporidium daphniae</name>
    <dbReference type="NCBI Taxonomy" id="1485682"/>
    <lineage>
        <taxon>Eukaryota</taxon>
        <taxon>Fungi</taxon>
        <taxon>Fungi incertae sedis</taxon>
        <taxon>Microsporidia</taxon>
        <taxon>Mitosporidium</taxon>
    </lineage>
</organism>
<dbReference type="GO" id="GO:0006635">
    <property type="term" value="P:fatty acid beta-oxidation"/>
    <property type="evidence" value="ECO:0007669"/>
    <property type="project" value="UniProtKB-UniPathway"/>
</dbReference>
<dbReference type="Pfam" id="PF22622">
    <property type="entry name" value="MFE-2_hydrat-2_N"/>
    <property type="match status" value="1"/>
</dbReference>
<dbReference type="GeneID" id="25257928"/>
<accession>A0A098VZK0</accession>
<dbReference type="GO" id="GO:0004300">
    <property type="term" value="F:enoyl-CoA hydratase activity"/>
    <property type="evidence" value="ECO:0007669"/>
    <property type="project" value="UniProtKB-ARBA"/>
</dbReference>
<evidence type="ECO:0000256" key="1">
    <source>
        <dbReference type="ARBA" id="ARBA00004275"/>
    </source>
</evidence>
<keyword evidence="5" id="KW-0521">NADP</keyword>
<dbReference type="EMBL" id="JMKJ01000007">
    <property type="protein sequence ID" value="KGG53186.1"/>
    <property type="molecule type" value="Genomic_DNA"/>
</dbReference>
<dbReference type="SUPFAM" id="SSF51735">
    <property type="entry name" value="NAD(P)-binding Rossmann-fold domains"/>
    <property type="match status" value="2"/>
</dbReference>
<evidence type="ECO:0000259" key="10">
    <source>
        <dbReference type="SMART" id="SM00822"/>
    </source>
</evidence>
<keyword evidence="9" id="KW-0456">Lyase</keyword>
<dbReference type="HOGENOM" id="CLU_010194_18_1_1"/>
<dbReference type="Proteomes" id="UP000029725">
    <property type="component" value="Unassembled WGS sequence"/>
</dbReference>
<evidence type="ECO:0000313" key="12">
    <source>
        <dbReference type="Proteomes" id="UP000029725"/>
    </source>
</evidence>
<keyword evidence="6" id="KW-0560">Oxidoreductase</keyword>
<evidence type="ECO:0000256" key="3">
    <source>
        <dbReference type="ARBA" id="ARBA00006484"/>
    </source>
</evidence>
<dbReference type="SUPFAM" id="SSF55718">
    <property type="entry name" value="SCP-like"/>
    <property type="match status" value="1"/>
</dbReference>
<dbReference type="Gene3D" id="3.40.50.720">
    <property type="entry name" value="NAD(P)-binding Rossmann-like Domain"/>
    <property type="match status" value="2"/>
</dbReference>
<dbReference type="CDD" id="cd05353">
    <property type="entry name" value="hydroxyacyl-CoA-like_DH_SDR_c-like"/>
    <property type="match status" value="2"/>
</dbReference>
<dbReference type="AlphaFoldDB" id="A0A098VZK0"/>
<dbReference type="Pfam" id="PF02036">
    <property type="entry name" value="SCP2"/>
    <property type="match status" value="1"/>
</dbReference>
<dbReference type="Gene3D" id="3.10.129.10">
    <property type="entry name" value="Hotdog Thioesterase"/>
    <property type="match status" value="2"/>
</dbReference>
<keyword evidence="8" id="KW-0576">Peroxisome</keyword>
<sequence length="1045" mass="111166">MDFRGRVAIITGAGGGLGKAYALYLASLGAAIVVNDLGGSVTGDRLASDKDSPADLVVAQIRASGGMAIADKHSVSSEAEGIIQTALSNFGRIDIVINNAGIIRDKSFLKLTDSDWDSVIDVHLYGSFAVTRAAWPHLMHQRFGRIIMTASAAGLYGNFGQANYSAAKMALIGFAKSLALEGSKYNVTCNVLAPLAATRISETAFPQEVLNVLKPEALAPLVAYLVHEKTTHENGSVFESAGGCITKLRYQRSAGILINASEKNPTPVSDLLLNFKKIEDFSADPTYPSSITDTPWMNLIEKSSKATTKASGKSHDDKILSGQVIVVTGAGGGLGKAYALLLSSLGASVLVNDLSEKAASNVVSQIQAKGGVAEANFSNVVTQGKEIVDHAMRRFGRLDAIVNNAGILRDKSFLKQSAETWKVVIDVHLRGTYCLCHAAWPVFMKQNHGRIINTTSAVGLYGNFGQSNYAAAKAGIIGLSKTLAIEGARHNIKVNVIAPNAGTAMTATVMPNEMVEILKPSYVAPLVAILASKEHCSTSGAVFEAGSGWFSMVRLERSKGVMMNPGFGLADISSAWPQITKFGDQNSIFPSTIQGSIEPILAAIQSKTAATAGQSSGDETVFSYTEKDVILYALGIGFNAQQLNWVYERDSNFSVFPTFGVIPGLSALFTKDGTGPSSWADAIPKFNLMSLLHGEQKLEIFNPIPVKATLVSHVSIVSIAQKGPNALIVLRVESKERSSGKLIFANESTLFIRGIKLSSQQVKVAKGIPEKLPFQSDAIKKTIKKSSTTAEGQAALYRLCGDLNPLHIDPSMAAMGGFKKPILHGLCTFGISARQIVEALGGPNAVCLNMIKGRFSRPVYPGETLVNNVQIRAEEGNQIHVTFDVCTSTDSAPVLSNGYAILTSSAANQPQPSPSQNAKNKPLETVSKMVEGWNLLPAAEKDELVEKFNSVIKFDIEATESVWFILKKVDGIPVGVQTNLKGAGSVKPDLSLKLSEDTLSALFAGSLSPQQAFLKGKVKLTGKMGLAMNLEVILKKLKKTASSKL</sequence>
<comment type="caution">
    <text evidence="11">The sequence shown here is derived from an EMBL/GenBank/DDBJ whole genome shotgun (WGS) entry which is preliminary data.</text>
</comment>
<dbReference type="VEuPathDB" id="MicrosporidiaDB:DI09_106p100"/>
<dbReference type="PANTHER" id="PTHR45024">
    <property type="entry name" value="DEHYDROGENASES, SHORT CHAIN"/>
    <property type="match status" value="1"/>
</dbReference>
<dbReference type="InterPro" id="IPR002539">
    <property type="entry name" value="MaoC-like_dom"/>
</dbReference>
<dbReference type="UniPathway" id="UPA00659"/>
<evidence type="ECO:0000256" key="2">
    <source>
        <dbReference type="ARBA" id="ARBA00005005"/>
    </source>
</evidence>
<feature type="domain" description="Ketoreductase" evidence="10">
    <location>
        <begin position="6"/>
        <end position="198"/>
    </location>
</feature>
<proteinExistence type="inferred from homology"/>
<gene>
    <name evidence="11" type="ORF">DI09_106p100</name>
</gene>
<dbReference type="PRINTS" id="PR00080">
    <property type="entry name" value="SDRFAMILY"/>
</dbReference>
<dbReference type="RefSeq" id="XP_013239622.1">
    <property type="nucleotide sequence ID" value="XM_013384168.1"/>
</dbReference>
<dbReference type="Pfam" id="PF00106">
    <property type="entry name" value="adh_short"/>
    <property type="match status" value="2"/>
</dbReference>
<dbReference type="SUPFAM" id="SSF54637">
    <property type="entry name" value="Thioesterase/thiol ester dehydrase-isomerase"/>
    <property type="match status" value="2"/>
</dbReference>
<comment type="pathway">
    <text evidence="2">Lipid metabolism; fatty acid beta-oxidation.</text>
</comment>
<dbReference type="InterPro" id="IPR057326">
    <property type="entry name" value="KR_dom"/>
</dbReference>
<dbReference type="OrthoDB" id="60204at2759"/>
<name>A0A098VZK0_9MICR</name>
<dbReference type="GO" id="GO:0005777">
    <property type="term" value="C:peroxisome"/>
    <property type="evidence" value="ECO:0007669"/>
    <property type="project" value="UniProtKB-SubCell"/>
</dbReference>
<keyword evidence="12" id="KW-1185">Reference proteome</keyword>
<evidence type="ECO:0000256" key="9">
    <source>
        <dbReference type="ARBA" id="ARBA00023239"/>
    </source>
</evidence>
<evidence type="ECO:0000256" key="8">
    <source>
        <dbReference type="ARBA" id="ARBA00023140"/>
    </source>
</evidence>
<protein>
    <recommendedName>
        <fullName evidence="10">Ketoreductase domain-containing protein</fullName>
    </recommendedName>
</protein>
<dbReference type="InterPro" id="IPR003033">
    <property type="entry name" value="SCP2_sterol-bd_dom"/>
</dbReference>
<evidence type="ECO:0000256" key="4">
    <source>
        <dbReference type="ARBA" id="ARBA00022832"/>
    </source>
</evidence>
<keyword evidence="7" id="KW-0443">Lipid metabolism</keyword>
<dbReference type="SMART" id="SM00822">
    <property type="entry name" value="PKS_KR"/>
    <property type="match status" value="1"/>
</dbReference>
<evidence type="ECO:0000256" key="7">
    <source>
        <dbReference type="ARBA" id="ARBA00023098"/>
    </source>
</evidence>
<dbReference type="InterPro" id="IPR002347">
    <property type="entry name" value="SDR_fam"/>
</dbReference>
<evidence type="ECO:0000256" key="5">
    <source>
        <dbReference type="ARBA" id="ARBA00022857"/>
    </source>
</evidence>
<dbReference type="InterPro" id="IPR029069">
    <property type="entry name" value="HotDog_dom_sf"/>
</dbReference>
<evidence type="ECO:0000313" key="11">
    <source>
        <dbReference type="EMBL" id="KGG53186.1"/>
    </source>
</evidence>
<dbReference type="PRINTS" id="PR00081">
    <property type="entry name" value="GDHRDH"/>
</dbReference>
<comment type="similarity">
    <text evidence="3">Belongs to the short-chain dehydrogenases/reductases (SDR) family.</text>
</comment>
<keyword evidence="4" id="KW-0276">Fatty acid metabolism</keyword>
<dbReference type="InterPro" id="IPR020904">
    <property type="entry name" value="Sc_DH/Rdtase_CS"/>
</dbReference>
<dbReference type="Pfam" id="PF01575">
    <property type="entry name" value="MaoC_dehydratas"/>
    <property type="match status" value="1"/>
</dbReference>